<accession>A0A239CV88</accession>
<dbReference type="RefSeq" id="WP_089282397.1">
    <property type="nucleotide sequence ID" value="NZ_FZOJ01000006.1"/>
</dbReference>
<sequence>MKDPFLIKENTELVKEYFRRNQIKKEQEAWLKKSKTKVLELMGDRAKADFDEVRVSVATVDKSNFDLDLVYDYIKELSPALLPKCTKKVIDEELLVGLIEAEEIDLDELKKAAWVAKTPETRLTLKELDVDND</sequence>
<evidence type="ECO:0000313" key="1">
    <source>
        <dbReference type="EMBL" id="SNS23708.1"/>
    </source>
</evidence>
<protein>
    <submittedName>
        <fullName evidence="1">Uncharacterized protein</fullName>
    </submittedName>
</protein>
<evidence type="ECO:0000313" key="2">
    <source>
        <dbReference type="Proteomes" id="UP000198304"/>
    </source>
</evidence>
<proteinExistence type="predicted"/>
<reference evidence="1 2" key="1">
    <citation type="submission" date="2017-06" db="EMBL/GenBank/DDBJ databases">
        <authorList>
            <person name="Kim H.J."/>
            <person name="Triplett B.A."/>
        </authorList>
    </citation>
    <scope>NUCLEOTIDE SEQUENCE [LARGE SCALE GENOMIC DNA]</scope>
    <source>
        <strain evidence="1 2">SCA</strain>
    </source>
</reference>
<keyword evidence="2" id="KW-1185">Reference proteome</keyword>
<organism evidence="1 2">
    <name type="scientific">Anaerovirgula multivorans</name>
    <dbReference type="NCBI Taxonomy" id="312168"/>
    <lineage>
        <taxon>Bacteria</taxon>
        <taxon>Bacillati</taxon>
        <taxon>Bacillota</taxon>
        <taxon>Clostridia</taxon>
        <taxon>Peptostreptococcales</taxon>
        <taxon>Natronincolaceae</taxon>
        <taxon>Anaerovirgula</taxon>
    </lineage>
</organism>
<dbReference type="EMBL" id="FZOJ01000006">
    <property type="protein sequence ID" value="SNS23708.1"/>
    <property type="molecule type" value="Genomic_DNA"/>
</dbReference>
<name>A0A239CV88_9FIRM</name>
<dbReference type="Proteomes" id="UP000198304">
    <property type="component" value="Unassembled WGS sequence"/>
</dbReference>
<gene>
    <name evidence="1" type="ORF">SAMN05446037_1006157</name>
</gene>
<dbReference type="AlphaFoldDB" id="A0A239CV88"/>